<comment type="similarity">
    <text evidence="1">Belongs to the STK19 family.</text>
</comment>
<keyword evidence="3" id="KW-1185">Reference proteome</keyword>
<evidence type="ECO:0000313" key="3">
    <source>
        <dbReference type="Proteomes" id="UP000005238"/>
    </source>
</evidence>
<accession>H3GZT2</accession>
<dbReference type="PANTHER" id="PTHR15243:SF0">
    <property type="entry name" value="SERINE_THREONINE-PROTEIN KINASE 19"/>
    <property type="match status" value="1"/>
</dbReference>
<name>H3GZT2_PHYRM</name>
<dbReference type="AlphaFoldDB" id="H3GZT2"/>
<reference evidence="2" key="2">
    <citation type="submission" date="2015-06" db="UniProtKB">
        <authorList>
            <consortium name="EnsemblProtists"/>
        </authorList>
    </citation>
    <scope>IDENTIFICATION</scope>
    <source>
        <strain evidence="2">Pr102</strain>
    </source>
</reference>
<organism evidence="2 3">
    <name type="scientific">Phytophthora ramorum</name>
    <name type="common">Sudden oak death agent</name>
    <dbReference type="NCBI Taxonomy" id="164328"/>
    <lineage>
        <taxon>Eukaryota</taxon>
        <taxon>Sar</taxon>
        <taxon>Stramenopiles</taxon>
        <taxon>Oomycota</taxon>
        <taxon>Peronosporomycetes</taxon>
        <taxon>Peronosporales</taxon>
        <taxon>Peronosporaceae</taxon>
        <taxon>Phytophthora</taxon>
    </lineage>
</organism>
<dbReference type="OMA" id="WFVIPNI"/>
<dbReference type="Pfam" id="PF10494">
    <property type="entry name" value="Stk19"/>
    <property type="match status" value="1"/>
</dbReference>
<dbReference type="PANTHER" id="PTHR15243">
    <property type="entry name" value="SERINE/THREONINE-PROTEIN KINASE 19"/>
    <property type="match status" value="1"/>
</dbReference>
<reference evidence="3" key="1">
    <citation type="journal article" date="2006" name="Science">
        <title>Phytophthora genome sequences uncover evolutionary origins and mechanisms of pathogenesis.</title>
        <authorList>
            <person name="Tyler B.M."/>
            <person name="Tripathy S."/>
            <person name="Zhang X."/>
            <person name="Dehal P."/>
            <person name="Jiang R.H."/>
            <person name="Aerts A."/>
            <person name="Arredondo F.D."/>
            <person name="Baxter L."/>
            <person name="Bensasson D."/>
            <person name="Beynon J.L."/>
            <person name="Chapman J."/>
            <person name="Damasceno C.M."/>
            <person name="Dorrance A.E."/>
            <person name="Dou D."/>
            <person name="Dickerman A.W."/>
            <person name="Dubchak I.L."/>
            <person name="Garbelotto M."/>
            <person name="Gijzen M."/>
            <person name="Gordon S.G."/>
            <person name="Govers F."/>
            <person name="Grunwald N.J."/>
            <person name="Huang W."/>
            <person name="Ivors K.L."/>
            <person name="Jones R.W."/>
            <person name="Kamoun S."/>
            <person name="Krampis K."/>
            <person name="Lamour K.H."/>
            <person name="Lee M.K."/>
            <person name="McDonald W.H."/>
            <person name="Medina M."/>
            <person name="Meijer H.J."/>
            <person name="Nordberg E.K."/>
            <person name="Maclean D.J."/>
            <person name="Ospina-Giraldo M.D."/>
            <person name="Morris P.F."/>
            <person name="Phuntumart V."/>
            <person name="Putnam N.H."/>
            <person name="Rash S."/>
            <person name="Rose J.K."/>
            <person name="Sakihama Y."/>
            <person name="Salamov A.A."/>
            <person name="Savidor A."/>
            <person name="Scheuring C.F."/>
            <person name="Smith B.M."/>
            <person name="Sobral B.W."/>
            <person name="Terry A."/>
            <person name="Torto-Alalibo T.A."/>
            <person name="Win J."/>
            <person name="Xu Z."/>
            <person name="Zhang H."/>
            <person name="Grigoriev I.V."/>
            <person name="Rokhsar D.S."/>
            <person name="Boore J.L."/>
        </authorList>
    </citation>
    <scope>NUCLEOTIDE SEQUENCE [LARGE SCALE GENOMIC DNA]</scope>
    <source>
        <strain evidence="3">Pr102</strain>
    </source>
</reference>
<dbReference type="eggNOG" id="ENOG502SH3B">
    <property type="taxonomic scope" value="Eukaryota"/>
</dbReference>
<dbReference type="Proteomes" id="UP000005238">
    <property type="component" value="Unassembled WGS sequence"/>
</dbReference>
<dbReference type="EMBL" id="DS566084">
    <property type="status" value="NOT_ANNOTATED_CDS"/>
    <property type="molecule type" value="Genomic_DNA"/>
</dbReference>
<protein>
    <submittedName>
        <fullName evidence="2">Uncharacterized protein</fullName>
    </submittedName>
</protein>
<dbReference type="HOGENOM" id="CLU_2101781_0_0_1"/>
<dbReference type="InterPro" id="IPR018865">
    <property type="entry name" value="STK19-like"/>
</dbReference>
<evidence type="ECO:0000256" key="1">
    <source>
        <dbReference type="ARBA" id="ARBA00093458"/>
    </source>
</evidence>
<dbReference type="InParanoid" id="H3GZT2"/>
<dbReference type="VEuPathDB" id="FungiDB:KRP23_14612"/>
<proteinExistence type="inferred from homology"/>
<sequence>MSASGGSKDEQQMRDMVVRIQRLGFLLPTTRLDDEAYSFSIPGVGKLISAIKKTRTQILTTLQRTKYKEMHGQQLKKAKLKHSTFQLEFHLADMEGCGLIRRTKVTSGVLVALAEK</sequence>
<dbReference type="EnsemblProtists" id="Phyra83341">
    <property type="protein sequence ID" value="Phyra83341"/>
    <property type="gene ID" value="Phyra83341"/>
</dbReference>
<dbReference type="VEuPathDB" id="FungiDB:KRP22_15248"/>
<evidence type="ECO:0000313" key="2">
    <source>
        <dbReference type="EnsemblProtists" id="Phyra83341"/>
    </source>
</evidence>